<dbReference type="InterPro" id="IPR049435">
    <property type="entry name" value="Cas_Cas6_C"/>
</dbReference>
<dbReference type="Pfam" id="PF01881">
    <property type="entry name" value="Cas_Cas6_C"/>
    <property type="match status" value="1"/>
</dbReference>
<accession>A0A316ADW2</accession>
<dbReference type="Gene3D" id="3.30.70.1900">
    <property type="match status" value="1"/>
</dbReference>
<evidence type="ECO:0000259" key="2">
    <source>
        <dbReference type="Pfam" id="PF01881"/>
    </source>
</evidence>
<keyword evidence="1" id="KW-0051">Antiviral defense</keyword>
<evidence type="ECO:0000313" key="3">
    <source>
        <dbReference type="EMBL" id="PWJ55965.1"/>
    </source>
</evidence>
<dbReference type="InterPro" id="IPR010156">
    <property type="entry name" value="CRISPR-assoc_prot_Cas6"/>
</dbReference>
<protein>
    <submittedName>
        <fullName evidence="3">CRISPR-associated endoribonuclease Cas6</fullName>
    </submittedName>
</protein>
<feature type="domain" description="CRISPR associated protein Cas6 C-terminal" evidence="2">
    <location>
        <begin position="105"/>
        <end position="221"/>
    </location>
</feature>
<dbReference type="GO" id="GO:0051607">
    <property type="term" value="P:defense response to virus"/>
    <property type="evidence" value="ECO:0007669"/>
    <property type="project" value="UniProtKB-KW"/>
</dbReference>
<dbReference type="OrthoDB" id="956004at2"/>
<dbReference type="CDD" id="cd21140">
    <property type="entry name" value="Cas6_I-like"/>
    <property type="match status" value="1"/>
</dbReference>
<organism evidence="3 4">
    <name type="scientific">Dyadobacter jejuensis</name>
    <dbReference type="NCBI Taxonomy" id="1082580"/>
    <lineage>
        <taxon>Bacteria</taxon>
        <taxon>Pseudomonadati</taxon>
        <taxon>Bacteroidota</taxon>
        <taxon>Cytophagia</taxon>
        <taxon>Cytophagales</taxon>
        <taxon>Spirosomataceae</taxon>
        <taxon>Dyadobacter</taxon>
    </lineage>
</organism>
<dbReference type="EMBL" id="QGDT01000012">
    <property type="protein sequence ID" value="PWJ55965.1"/>
    <property type="molecule type" value="Genomic_DNA"/>
</dbReference>
<dbReference type="Proteomes" id="UP000245880">
    <property type="component" value="Unassembled WGS sequence"/>
</dbReference>
<dbReference type="AlphaFoldDB" id="A0A316ADW2"/>
<gene>
    <name evidence="3" type="ORF">CLV98_11259</name>
</gene>
<dbReference type="GO" id="GO:0016788">
    <property type="term" value="F:hydrolase activity, acting on ester bonds"/>
    <property type="evidence" value="ECO:0007669"/>
    <property type="project" value="InterPro"/>
</dbReference>
<evidence type="ECO:0000313" key="4">
    <source>
        <dbReference type="Proteomes" id="UP000245880"/>
    </source>
</evidence>
<sequence>MRIRLQLSPNTEPVPFSHLYSLTGALHKWLGKNSIHNGVSLYSFGWLHGGKSNKKALSFSQGADWNISFFDDELARQLIKGILREPSVAYGMYIREIQEVEPLAFSTQHIFHTDGSAILARQKRVDGSQEYLSWDSLAANEALTNKLRWKLSQAGFNGNHLNARVAFDRTYSTPRSRKITIKGVDHKGSECPVIVEGTPEALHFAWLVGLGDLTGSGFGALK</sequence>
<comment type="caution">
    <text evidence="3">The sequence shown here is derived from an EMBL/GenBank/DDBJ whole genome shotgun (WGS) entry which is preliminary data.</text>
</comment>
<keyword evidence="4" id="KW-1185">Reference proteome</keyword>
<dbReference type="Gene3D" id="3.30.70.1890">
    <property type="match status" value="1"/>
</dbReference>
<proteinExistence type="predicted"/>
<evidence type="ECO:0000256" key="1">
    <source>
        <dbReference type="ARBA" id="ARBA00023118"/>
    </source>
</evidence>
<name>A0A316ADW2_9BACT</name>
<dbReference type="InterPro" id="IPR045747">
    <property type="entry name" value="CRISPR-assoc_prot_Cas6_N_sf"/>
</dbReference>
<dbReference type="RefSeq" id="WP_109676813.1">
    <property type="nucleotide sequence ID" value="NZ_QGDT01000012.1"/>
</dbReference>
<reference evidence="3 4" key="1">
    <citation type="submission" date="2018-03" db="EMBL/GenBank/DDBJ databases">
        <title>Genomic Encyclopedia of Archaeal and Bacterial Type Strains, Phase II (KMG-II): from individual species to whole genera.</title>
        <authorList>
            <person name="Goeker M."/>
        </authorList>
    </citation>
    <scope>NUCLEOTIDE SEQUENCE [LARGE SCALE GENOMIC DNA]</scope>
    <source>
        <strain evidence="3 4">DSM 100346</strain>
    </source>
</reference>
<dbReference type="NCBIfam" id="TIGR01877">
    <property type="entry name" value="cas_cas6"/>
    <property type="match status" value="1"/>
</dbReference>